<protein>
    <submittedName>
        <fullName evidence="1">Uncharacterized protein</fullName>
    </submittedName>
</protein>
<evidence type="ECO:0000313" key="2">
    <source>
        <dbReference type="Proteomes" id="UP000827872"/>
    </source>
</evidence>
<dbReference type="Proteomes" id="UP000827872">
    <property type="component" value="Linkage Group LG04"/>
</dbReference>
<comment type="caution">
    <text evidence="1">The sequence shown here is derived from an EMBL/GenBank/DDBJ whole genome shotgun (WGS) entry which is preliminary data.</text>
</comment>
<dbReference type="EMBL" id="CM037617">
    <property type="protein sequence ID" value="KAH8004249.1"/>
    <property type="molecule type" value="Genomic_DNA"/>
</dbReference>
<name>A0ACB8FG41_9SAUR</name>
<evidence type="ECO:0000313" key="1">
    <source>
        <dbReference type="EMBL" id="KAH8004249.1"/>
    </source>
</evidence>
<gene>
    <name evidence="1" type="ORF">K3G42_006317</name>
</gene>
<accession>A0ACB8FG41</accession>
<keyword evidence="2" id="KW-1185">Reference proteome</keyword>
<proteinExistence type="predicted"/>
<organism evidence="1 2">
    <name type="scientific">Sphaerodactylus townsendi</name>
    <dbReference type="NCBI Taxonomy" id="933632"/>
    <lineage>
        <taxon>Eukaryota</taxon>
        <taxon>Metazoa</taxon>
        <taxon>Chordata</taxon>
        <taxon>Craniata</taxon>
        <taxon>Vertebrata</taxon>
        <taxon>Euteleostomi</taxon>
        <taxon>Lepidosauria</taxon>
        <taxon>Squamata</taxon>
        <taxon>Bifurcata</taxon>
        <taxon>Gekkota</taxon>
        <taxon>Sphaerodactylidae</taxon>
        <taxon>Sphaerodactylus</taxon>
    </lineage>
</organism>
<sequence length="328" mass="36789">MLDTIHTAILEEGSKRLFLTLSKLTSEEVFNIWNAVSEFVEKQLSMNRGVSIPGLGTFSFLRQKLDTRSNKHILVQRPVFLLSEKLAQTHGLKYNNIHTPGDIPVVQLNFIVLSLESLFSREIVEGCVRETLLFFSRSIANKQNVEFTFKGIGVLVIRDNRVKMKFYKDFLQAIDGSGNLLKALSNRPGTGDSVVSSREASVPFPRNVIMFPRMEMKEMEKIAEEGEKPSKEKERTDKENSKKENLSPKRLLCRQALSPAKVAGVSLTDELEKNLGKTSPPRSSGGSGELHGVIDFVEVALFGLWLYLCGAEFLFSIQVNLILPPDDK</sequence>
<reference evidence="1" key="1">
    <citation type="submission" date="2021-08" db="EMBL/GenBank/DDBJ databases">
        <title>The first chromosome-level gecko genome reveals the dynamic sex chromosomes of Neotropical dwarf geckos (Sphaerodactylidae: Sphaerodactylus).</title>
        <authorList>
            <person name="Pinto B.J."/>
            <person name="Keating S.E."/>
            <person name="Gamble T."/>
        </authorList>
    </citation>
    <scope>NUCLEOTIDE SEQUENCE</scope>
    <source>
        <strain evidence="1">TG3544</strain>
    </source>
</reference>